<protein>
    <recommendedName>
        <fullName evidence="4">Transmembrane protein</fullName>
    </recommendedName>
</protein>
<dbReference type="AlphaFoldDB" id="A0AAV4XQI3"/>
<dbReference type="EMBL" id="BPLR01000628">
    <property type="protein sequence ID" value="GIY96150.1"/>
    <property type="molecule type" value="Genomic_DNA"/>
</dbReference>
<evidence type="ECO:0000256" key="1">
    <source>
        <dbReference type="SAM" id="Phobius"/>
    </source>
</evidence>
<evidence type="ECO:0008006" key="4">
    <source>
        <dbReference type="Google" id="ProtNLM"/>
    </source>
</evidence>
<organism evidence="2 3">
    <name type="scientific">Caerostris extrusa</name>
    <name type="common">Bark spider</name>
    <name type="synonym">Caerostris bankana</name>
    <dbReference type="NCBI Taxonomy" id="172846"/>
    <lineage>
        <taxon>Eukaryota</taxon>
        <taxon>Metazoa</taxon>
        <taxon>Ecdysozoa</taxon>
        <taxon>Arthropoda</taxon>
        <taxon>Chelicerata</taxon>
        <taxon>Arachnida</taxon>
        <taxon>Araneae</taxon>
        <taxon>Araneomorphae</taxon>
        <taxon>Entelegynae</taxon>
        <taxon>Araneoidea</taxon>
        <taxon>Araneidae</taxon>
        <taxon>Caerostris</taxon>
    </lineage>
</organism>
<gene>
    <name evidence="2" type="ORF">CEXT_639971</name>
</gene>
<comment type="caution">
    <text evidence="2">The sequence shown here is derived from an EMBL/GenBank/DDBJ whole genome shotgun (WGS) entry which is preliminary data.</text>
</comment>
<sequence length="197" mass="22762">MLTAINLFVTFVSFFTFENHRKIENKNNIFIEFICLTVFFISYPVFFFKICFVIIVIIILDFLIFAFNQEIDDKPTASKITQIIIIDCEKLNIEELLLYPTTEQYKLPYPILKPTINLLADNSLTTHHEDTPDVTIEMQNPTIDQLICYPTVEQYCLADNILKPTICPQTCYSSIGKQTCKSQSEPTPIILIQFGKP</sequence>
<evidence type="ECO:0000313" key="2">
    <source>
        <dbReference type="EMBL" id="GIY96150.1"/>
    </source>
</evidence>
<dbReference type="Proteomes" id="UP001054945">
    <property type="component" value="Unassembled WGS sequence"/>
</dbReference>
<keyword evidence="1" id="KW-1133">Transmembrane helix</keyword>
<reference evidence="2 3" key="1">
    <citation type="submission" date="2021-06" db="EMBL/GenBank/DDBJ databases">
        <title>Caerostris extrusa draft genome.</title>
        <authorList>
            <person name="Kono N."/>
            <person name="Arakawa K."/>
        </authorList>
    </citation>
    <scope>NUCLEOTIDE SEQUENCE [LARGE SCALE GENOMIC DNA]</scope>
</reference>
<proteinExistence type="predicted"/>
<evidence type="ECO:0000313" key="3">
    <source>
        <dbReference type="Proteomes" id="UP001054945"/>
    </source>
</evidence>
<keyword evidence="1" id="KW-0472">Membrane</keyword>
<accession>A0AAV4XQI3</accession>
<keyword evidence="3" id="KW-1185">Reference proteome</keyword>
<feature type="transmembrane region" description="Helical" evidence="1">
    <location>
        <begin position="46"/>
        <end position="67"/>
    </location>
</feature>
<name>A0AAV4XQI3_CAEEX</name>
<keyword evidence="1" id="KW-0812">Transmembrane</keyword>